<dbReference type="PANTHER" id="PTHR45527">
    <property type="entry name" value="NONRIBOSOMAL PEPTIDE SYNTHETASE"/>
    <property type="match status" value="1"/>
</dbReference>
<gene>
    <name evidence="2" type="ORF">JJB74_30680</name>
</gene>
<organism evidence="2 3">
    <name type="scientific">Noviherbaspirillum pedocola</name>
    <dbReference type="NCBI Taxonomy" id="2801341"/>
    <lineage>
        <taxon>Bacteria</taxon>
        <taxon>Pseudomonadati</taxon>
        <taxon>Pseudomonadota</taxon>
        <taxon>Betaproteobacteria</taxon>
        <taxon>Burkholderiales</taxon>
        <taxon>Oxalobacteraceae</taxon>
        <taxon>Noviherbaspirillum</taxon>
    </lineage>
</organism>
<dbReference type="InterPro" id="IPR010071">
    <property type="entry name" value="AA_adenyl_dom"/>
</dbReference>
<dbReference type="Proteomes" id="UP000622890">
    <property type="component" value="Unassembled WGS sequence"/>
</dbReference>
<dbReference type="PROSITE" id="PS00455">
    <property type="entry name" value="AMP_BINDING"/>
    <property type="match status" value="1"/>
</dbReference>
<dbReference type="InterPro" id="IPR020845">
    <property type="entry name" value="AMP-binding_CS"/>
</dbReference>
<protein>
    <submittedName>
        <fullName evidence="2">Amino acid adenylation domain-containing protein</fullName>
    </submittedName>
</protein>
<dbReference type="Gene3D" id="3.40.50.12780">
    <property type="entry name" value="N-terminal domain of ligase-like"/>
    <property type="match status" value="1"/>
</dbReference>
<dbReference type="AlphaFoldDB" id="A0A934W9J6"/>
<comment type="caution">
    <text evidence="2">The sequence shown here is derived from an EMBL/GenBank/DDBJ whole genome shotgun (WGS) entry which is preliminary data.</text>
</comment>
<reference evidence="2" key="1">
    <citation type="submission" date="2021-01" db="EMBL/GenBank/DDBJ databases">
        <title>Genome sequence of strain Noviherbaspirillum sp. DKR-6.</title>
        <authorList>
            <person name="Chaudhary D.K."/>
        </authorList>
    </citation>
    <scope>NUCLEOTIDE SEQUENCE</scope>
    <source>
        <strain evidence="2">DKR-6</strain>
    </source>
</reference>
<dbReference type="GO" id="GO:0005737">
    <property type="term" value="C:cytoplasm"/>
    <property type="evidence" value="ECO:0007669"/>
    <property type="project" value="TreeGrafter"/>
</dbReference>
<dbReference type="Pfam" id="PF00501">
    <property type="entry name" value="AMP-binding"/>
    <property type="match status" value="1"/>
</dbReference>
<proteinExistence type="predicted"/>
<dbReference type="SUPFAM" id="SSF56801">
    <property type="entry name" value="Acetyl-CoA synthetase-like"/>
    <property type="match status" value="1"/>
</dbReference>
<accession>A0A934W9J6</accession>
<dbReference type="GO" id="GO:0043041">
    <property type="term" value="P:amino acid activation for nonribosomal peptide biosynthetic process"/>
    <property type="evidence" value="ECO:0007669"/>
    <property type="project" value="TreeGrafter"/>
</dbReference>
<dbReference type="InterPro" id="IPR045851">
    <property type="entry name" value="AMP-bd_C_sf"/>
</dbReference>
<dbReference type="InterPro" id="IPR000873">
    <property type="entry name" value="AMP-dep_synth/lig_dom"/>
</dbReference>
<dbReference type="Gene3D" id="3.30.300.30">
    <property type="match status" value="1"/>
</dbReference>
<keyword evidence="3" id="KW-1185">Reference proteome</keyword>
<dbReference type="CDD" id="cd05930">
    <property type="entry name" value="A_NRPS"/>
    <property type="match status" value="1"/>
</dbReference>
<evidence type="ECO:0000313" key="2">
    <source>
        <dbReference type="EMBL" id="MBK4739000.1"/>
    </source>
</evidence>
<feature type="domain" description="AMP-dependent synthetase/ligase" evidence="1">
    <location>
        <begin position="12"/>
        <end position="378"/>
    </location>
</feature>
<dbReference type="RefSeq" id="WP_200598369.1">
    <property type="nucleotide sequence ID" value="NZ_JAEPBG010000033.1"/>
</dbReference>
<dbReference type="GO" id="GO:0044550">
    <property type="term" value="P:secondary metabolite biosynthetic process"/>
    <property type="evidence" value="ECO:0007669"/>
    <property type="project" value="TreeGrafter"/>
</dbReference>
<evidence type="ECO:0000313" key="3">
    <source>
        <dbReference type="Proteomes" id="UP000622890"/>
    </source>
</evidence>
<dbReference type="InterPro" id="IPR042099">
    <property type="entry name" value="ANL_N_sf"/>
</dbReference>
<dbReference type="EMBL" id="JAEPBG010000033">
    <property type="protein sequence ID" value="MBK4739000.1"/>
    <property type="molecule type" value="Genomic_DNA"/>
</dbReference>
<name>A0A934W9J6_9BURK</name>
<dbReference type="PANTHER" id="PTHR45527:SF1">
    <property type="entry name" value="FATTY ACID SYNTHASE"/>
    <property type="match status" value="1"/>
</dbReference>
<dbReference type="NCBIfam" id="TIGR01733">
    <property type="entry name" value="AA-adenyl-dom"/>
    <property type="match status" value="1"/>
</dbReference>
<dbReference type="GO" id="GO:0031177">
    <property type="term" value="F:phosphopantetheine binding"/>
    <property type="evidence" value="ECO:0007669"/>
    <property type="project" value="TreeGrafter"/>
</dbReference>
<sequence length="520" mass="54668">MNENANLARAVHRRALDTPEAIALVCQGQTLSYAELAERAARTAAGLIEGGAVQASGASQRVGILASRSVGACVAALGTAWAGATYVPFGLKQPEERLIELFRQCDLSALITDDAGARLLSPRVIEHCPPLRMHLGTTPAPQGFITATSLPQAIAAPAFVAADATAYIIFTSGSTGTPKGVMVSACAFRRYVEAVTEVLGMRADDRVLGVSELAFDVSAHNMFATWHAGGALHLLPAAASFSAVAYARKAGVTVWNSVPSLVGMLRQMRALGANSLPALRLTAFGGEALPASIVAAWREAAPHAAIFNVYGPTEATVGCMAQRVDEPPPITPGRDVIAIGTPFAGTEAAIVDHDGRMLPHDATGELALAGAQLAQGYLGSPDLTERRFRVIDGKRWYLTGDLALRDAAGRFHCLGRIDNQVKVLGYRIELDEVDAHLRAASGIDVVGSVAWPLVDGAAQGIVAFIGASGIDTDNLITALKERMPAYMVPHQIVALPDMPFNASGKVDRVALLHLLRTMPQ</sequence>
<evidence type="ECO:0000259" key="1">
    <source>
        <dbReference type="Pfam" id="PF00501"/>
    </source>
</evidence>